<dbReference type="EMBL" id="JAHRIN010069847">
    <property type="protein sequence ID" value="MEQ2216207.1"/>
    <property type="molecule type" value="Genomic_DNA"/>
</dbReference>
<evidence type="ECO:0000313" key="2">
    <source>
        <dbReference type="Proteomes" id="UP001434883"/>
    </source>
</evidence>
<protein>
    <submittedName>
        <fullName evidence="1">Uncharacterized protein</fullName>
    </submittedName>
</protein>
<reference evidence="1 2" key="1">
    <citation type="submission" date="2021-06" db="EMBL/GenBank/DDBJ databases">
        <authorList>
            <person name="Palmer J.M."/>
        </authorList>
    </citation>
    <scope>NUCLEOTIDE SEQUENCE [LARGE SCALE GENOMIC DNA]</scope>
    <source>
        <strain evidence="1 2">XC_2019</strain>
        <tissue evidence="1">Muscle</tissue>
    </source>
</reference>
<gene>
    <name evidence="1" type="ORF">XENOCAPTIV_012486</name>
</gene>
<sequence length="106" mass="11941">MGNGLSRQHNLRGSQGLEGVLAQAQRTWLKVSSWARSRTRRGTDIGQCWSMLKAWETSLLPICPLRMHTLAAFGRQHGQFAGRSLWLRCTSNKLDFLGTITHIASY</sequence>
<dbReference type="Proteomes" id="UP001434883">
    <property type="component" value="Unassembled WGS sequence"/>
</dbReference>
<name>A0ABV0S8J9_9TELE</name>
<accession>A0ABV0S8J9</accession>
<organism evidence="1 2">
    <name type="scientific">Xenoophorus captivus</name>
    <dbReference type="NCBI Taxonomy" id="1517983"/>
    <lineage>
        <taxon>Eukaryota</taxon>
        <taxon>Metazoa</taxon>
        <taxon>Chordata</taxon>
        <taxon>Craniata</taxon>
        <taxon>Vertebrata</taxon>
        <taxon>Euteleostomi</taxon>
        <taxon>Actinopterygii</taxon>
        <taxon>Neopterygii</taxon>
        <taxon>Teleostei</taxon>
        <taxon>Neoteleostei</taxon>
        <taxon>Acanthomorphata</taxon>
        <taxon>Ovalentaria</taxon>
        <taxon>Atherinomorphae</taxon>
        <taxon>Cyprinodontiformes</taxon>
        <taxon>Goodeidae</taxon>
        <taxon>Xenoophorus</taxon>
    </lineage>
</organism>
<keyword evidence="2" id="KW-1185">Reference proteome</keyword>
<proteinExistence type="predicted"/>
<comment type="caution">
    <text evidence="1">The sequence shown here is derived from an EMBL/GenBank/DDBJ whole genome shotgun (WGS) entry which is preliminary data.</text>
</comment>
<evidence type="ECO:0000313" key="1">
    <source>
        <dbReference type="EMBL" id="MEQ2216207.1"/>
    </source>
</evidence>